<reference evidence="5" key="1">
    <citation type="submission" date="2020-05" db="EMBL/GenBank/DDBJ databases">
        <title>WGS assembly of Corymbia citriodora subspecies variegata.</title>
        <authorList>
            <person name="Barry K."/>
            <person name="Hundley H."/>
            <person name="Shu S."/>
            <person name="Jenkins J."/>
            <person name="Grimwood J."/>
            <person name="Baten A."/>
        </authorList>
    </citation>
    <scope>NUCLEOTIDE SEQUENCE</scope>
    <source>
        <strain evidence="5">CV2-018</strain>
    </source>
</reference>
<dbReference type="InterPro" id="IPR003591">
    <property type="entry name" value="Leu-rich_rpt_typical-subtyp"/>
</dbReference>
<sequence>MTKTPNFSAYLRLERLILKKCYSLIEVDSSLEKLKCLIHFNANGCSNLMELPEGVGQLEKLKYLYLGNCEKLRKLPKSFVRVASLVELDLSNTAITRLPNSIGNQKCLSILNLRSTKIDELPNSIGSLRELKFLVLSNTNIRKLPMSIGNLESLLELDVSGTRLLQLPESIGDLSRLKVINISYSLIMELPPSIVELKALEELHAKHCLNLKWEIPEDIWKLSLLRILHLEFTPIRNVPMTIKLLPRLEKLGLCHCSGLKLLPELPTSLISLNFGSRSLRYVPDILNLTKLVDLSYGGHDENCCPLFSQDGPCQHSLAFLPPSVSTLSLRYHESIHSLSFRCNLRNLTRLYIYQCRWKEVQLDGLDQLIEFEMEGLKLLEGFAGLSNLKRLKLLRLTSCPNLTAIQGLGLVESLEKLEIDRCGFERLIGLEVESLQLHKGFAGLSSLRRLSLFNCPNLTAIQGLGSVESLEELEIQWCPKIESLDDLSDLKKLESLVIRGCEELLAVEGLDELDTLKYLQFISCGSLRSFPNVLNWKVPDECSLTILGCPNLEDNDVLQGTVKVYKQRKVREERGEKKMSWLFPQAQAFKKKSFSK</sequence>
<dbReference type="PANTHER" id="PTHR47186">
    <property type="entry name" value="LEUCINE-RICH REPEAT-CONTAINING PROTEIN 57"/>
    <property type="match status" value="1"/>
</dbReference>
<dbReference type="InterPro" id="IPR055414">
    <property type="entry name" value="LRR_R13L4/SHOC2-like"/>
</dbReference>
<evidence type="ECO:0000259" key="3">
    <source>
        <dbReference type="Pfam" id="PF23247"/>
    </source>
</evidence>
<evidence type="ECO:0000313" key="6">
    <source>
        <dbReference type="Proteomes" id="UP000806378"/>
    </source>
</evidence>
<evidence type="ECO:0000313" key="5">
    <source>
        <dbReference type="EMBL" id="KAF7846505.1"/>
    </source>
</evidence>
<dbReference type="InterPro" id="IPR057135">
    <property type="entry name" value="At4g27190-like_LRR"/>
</dbReference>
<evidence type="ECO:0000256" key="2">
    <source>
        <dbReference type="ARBA" id="ARBA00022737"/>
    </source>
</evidence>
<name>A0A8T0CL41_CORYI</name>
<keyword evidence="1" id="KW-0433">Leucine-rich repeat</keyword>
<dbReference type="PANTHER" id="PTHR47186:SF18">
    <property type="entry name" value="RX N-TERMINAL DOMAIN-CONTAINING PROTEIN"/>
    <property type="match status" value="1"/>
</dbReference>
<organism evidence="5 6">
    <name type="scientific">Corymbia citriodora subsp. variegata</name>
    <dbReference type="NCBI Taxonomy" id="360336"/>
    <lineage>
        <taxon>Eukaryota</taxon>
        <taxon>Viridiplantae</taxon>
        <taxon>Streptophyta</taxon>
        <taxon>Embryophyta</taxon>
        <taxon>Tracheophyta</taxon>
        <taxon>Spermatophyta</taxon>
        <taxon>Magnoliopsida</taxon>
        <taxon>eudicotyledons</taxon>
        <taxon>Gunneridae</taxon>
        <taxon>Pentapetalae</taxon>
        <taxon>rosids</taxon>
        <taxon>malvids</taxon>
        <taxon>Myrtales</taxon>
        <taxon>Myrtaceae</taxon>
        <taxon>Myrtoideae</taxon>
        <taxon>Eucalypteae</taxon>
        <taxon>Corymbia</taxon>
    </lineage>
</organism>
<comment type="caution">
    <text evidence="5">The sequence shown here is derived from an EMBL/GenBank/DDBJ whole genome shotgun (WGS) entry which is preliminary data.</text>
</comment>
<evidence type="ECO:0000259" key="4">
    <source>
        <dbReference type="Pfam" id="PF23598"/>
    </source>
</evidence>
<dbReference type="Pfam" id="PF23598">
    <property type="entry name" value="LRR_14"/>
    <property type="match status" value="1"/>
</dbReference>
<gene>
    <name evidence="5" type="ORF">BT93_L4225</name>
</gene>
<dbReference type="SUPFAM" id="SSF52058">
    <property type="entry name" value="L domain-like"/>
    <property type="match status" value="2"/>
</dbReference>
<dbReference type="Proteomes" id="UP000806378">
    <property type="component" value="Unassembled WGS sequence"/>
</dbReference>
<dbReference type="Pfam" id="PF23247">
    <property type="entry name" value="LRR_RPS2"/>
    <property type="match status" value="1"/>
</dbReference>
<dbReference type="SMART" id="SM00369">
    <property type="entry name" value="LRR_TYP"/>
    <property type="match status" value="3"/>
</dbReference>
<dbReference type="EMBL" id="MU092878">
    <property type="protein sequence ID" value="KAF7846505.1"/>
    <property type="molecule type" value="Genomic_DNA"/>
</dbReference>
<dbReference type="AlphaFoldDB" id="A0A8T0CL41"/>
<protein>
    <submittedName>
        <fullName evidence="5">Uncharacterized protein</fullName>
    </submittedName>
</protein>
<keyword evidence="2" id="KW-0677">Repeat</keyword>
<accession>A0A8T0CL41</accession>
<feature type="domain" description="Disease resistance protein At4g27190-like leucine-rich repeats" evidence="3">
    <location>
        <begin position="387"/>
        <end position="502"/>
    </location>
</feature>
<proteinExistence type="predicted"/>
<dbReference type="InterPro" id="IPR032675">
    <property type="entry name" value="LRR_dom_sf"/>
</dbReference>
<dbReference type="Gene3D" id="3.80.10.10">
    <property type="entry name" value="Ribonuclease Inhibitor"/>
    <property type="match status" value="3"/>
</dbReference>
<evidence type="ECO:0000256" key="1">
    <source>
        <dbReference type="ARBA" id="ARBA00022614"/>
    </source>
</evidence>
<dbReference type="Gramene" id="rna-gnl|WGS:JABURB|Cocit.L4225.1">
    <property type="protein sequence ID" value="cds-KAF7846505.1"/>
    <property type="gene ID" value="gene-BT93_L4225"/>
</dbReference>
<dbReference type="OrthoDB" id="1901675at2759"/>
<keyword evidence="6" id="KW-1185">Reference proteome</keyword>
<feature type="domain" description="Disease resistance R13L4/SHOC-2-like LRR" evidence="4">
    <location>
        <begin position="124"/>
        <end position="207"/>
    </location>
</feature>